<comment type="subcellular location">
    <subcellularLocation>
        <location evidence="1 9">Cell membrane</location>
        <topology evidence="1 9">Multi-pass membrane protein</topology>
    </subcellularLocation>
</comment>
<feature type="domain" description="Casparian strip membrane protein" evidence="10">
    <location>
        <begin position="60"/>
        <end position="210"/>
    </location>
</feature>
<accession>A0AAP0D428</accession>
<comment type="caution">
    <text evidence="11">The sequence shown here is derived from an EMBL/GenBank/DDBJ whole genome shotgun (WGS) entry which is preliminary data.</text>
</comment>
<proteinExistence type="inferred from homology"/>
<dbReference type="InterPro" id="IPR006459">
    <property type="entry name" value="CASP/CASPL"/>
</dbReference>
<evidence type="ECO:0000256" key="4">
    <source>
        <dbReference type="ARBA" id="ARBA00022475"/>
    </source>
</evidence>
<feature type="transmembrane region" description="Helical" evidence="9">
    <location>
        <begin position="145"/>
        <end position="167"/>
    </location>
</feature>
<evidence type="ECO:0000313" key="12">
    <source>
        <dbReference type="Proteomes" id="UP001408789"/>
    </source>
</evidence>
<dbReference type="Proteomes" id="UP001408789">
    <property type="component" value="Unassembled WGS sequence"/>
</dbReference>
<dbReference type="NCBIfam" id="TIGR01569">
    <property type="entry name" value="A_tha_TIGR01569"/>
    <property type="match status" value="1"/>
</dbReference>
<evidence type="ECO:0000256" key="5">
    <source>
        <dbReference type="ARBA" id="ARBA00022692"/>
    </source>
</evidence>
<name>A0AAP0D428_9ASTR</name>
<feature type="transmembrane region" description="Helical" evidence="9">
    <location>
        <begin position="102"/>
        <end position="124"/>
    </location>
</feature>
<comment type="similarity">
    <text evidence="2 9">Belongs to the Casparian strip membrane proteins (CASP) family.</text>
</comment>
<evidence type="ECO:0000256" key="7">
    <source>
        <dbReference type="ARBA" id="ARBA00023136"/>
    </source>
</evidence>
<evidence type="ECO:0000256" key="1">
    <source>
        <dbReference type="ARBA" id="ARBA00004651"/>
    </source>
</evidence>
<evidence type="ECO:0000259" key="10">
    <source>
        <dbReference type="Pfam" id="PF04535"/>
    </source>
</evidence>
<keyword evidence="4 9" id="KW-1003">Cell membrane</keyword>
<keyword evidence="8" id="KW-0325">Glycoprotein</keyword>
<dbReference type="AlphaFoldDB" id="A0AAP0D428"/>
<evidence type="ECO:0000313" key="11">
    <source>
        <dbReference type="EMBL" id="KAK9066093.1"/>
    </source>
</evidence>
<dbReference type="EMBL" id="JBCNJP010000016">
    <property type="protein sequence ID" value="KAK9066093.1"/>
    <property type="molecule type" value="Genomic_DNA"/>
</dbReference>
<keyword evidence="12" id="KW-1185">Reference proteome</keyword>
<keyword evidence="5 9" id="KW-0812">Transmembrane</keyword>
<reference evidence="11 12" key="1">
    <citation type="submission" date="2024-04" db="EMBL/GenBank/DDBJ databases">
        <title>The reference genome of an endangered Asteraceae, Deinandra increscens subsp. villosa, native to the Central Coast of California.</title>
        <authorList>
            <person name="Guilliams M."/>
            <person name="Hasenstab-Lehman K."/>
            <person name="Meyer R."/>
            <person name="Mcevoy S."/>
        </authorList>
    </citation>
    <scope>NUCLEOTIDE SEQUENCE [LARGE SCALE GENOMIC DNA]</scope>
    <source>
        <tissue evidence="11">Leaf</tissue>
    </source>
</reference>
<keyword evidence="6 9" id="KW-1133">Transmembrane helix</keyword>
<organism evidence="11 12">
    <name type="scientific">Deinandra increscens subsp. villosa</name>
    <dbReference type="NCBI Taxonomy" id="3103831"/>
    <lineage>
        <taxon>Eukaryota</taxon>
        <taxon>Viridiplantae</taxon>
        <taxon>Streptophyta</taxon>
        <taxon>Embryophyta</taxon>
        <taxon>Tracheophyta</taxon>
        <taxon>Spermatophyta</taxon>
        <taxon>Magnoliopsida</taxon>
        <taxon>eudicotyledons</taxon>
        <taxon>Gunneridae</taxon>
        <taxon>Pentapetalae</taxon>
        <taxon>asterids</taxon>
        <taxon>campanulids</taxon>
        <taxon>Asterales</taxon>
        <taxon>Asteraceae</taxon>
        <taxon>Asteroideae</taxon>
        <taxon>Heliantheae alliance</taxon>
        <taxon>Madieae</taxon>
        <taxon>Madiinae</taxon>
        <taxon>Deinandra</taxon>
    </lineage>
</organism>
<evidence type="ECO:0000256" key="9">
    <source>
        <dbReference type="RuleBase" id="RU361233"/>
    </source>
</evidence>
<keyword evidence="7 9" id="KW-0472">Membrane</keyword>
<comment type="subunit">
    <text evidence="3 9">Homodimer and heterodimers.</text>
</comment>
<dbReference type="PANTHER" id="PTHR33573">
    <property type="entry name" value="CASP-LIKE PROTEIN 4A4"/>
    <property type="match status" value="1"/>
</dbReference>
<dbReference type="PANTHER" id="PTHR33573:SF48">
    <property type="entry name" value="CASP-LIKE PROTEIN 3A1"/>
    <property type="match status" value="1"/>
</dbReference>
<evidence type="ECO:0000256" key="3">
    <source>
        <dbReference type="ARBA" id="ARBA00011489"/>
    </source>
</evidence>
<feature type="transmembrane region" description="Helical" evidence="9">
    <location>
        <begin position="199"/>
        <end position="223"/>
    </location>
</feature>
<protein>
    <recommendedName>
        <fullName evidence="9">CASP-like protein</fullName>
    </recommendedName>
</protein>
<evidence type="ECO:0000256" key="8">
    <source>
        <dbReference type="ARBA" id="ARBA00023180"/>
    </source>
</evidence>
<feature type="transmembrane region" description="Helical" evidence="9">
    <location>
        <begin position="63"/>
        <end position="82"/>
    </location>
</feature>
<gene>
    <name evidence="11" type="ORF">SSX86_015495</name>
</gene>
<evidence type="ECO:0000256" key="2">
    <source>
        <dbReference type="ARBA" id="ARBA00007651"/>
    </source>
</evidence>
<dbReference type="InterPro" id="IPR006702">
    <property type="entry name" value="CASP_dom"/>
</dbReference>
<dbReference type="Pfam" id="PF04535">
    <property type="entry name" value="CASP_dom"/>
    <property type="match status" value="1"/>
</dbReference>
<evidence type="ECO:0000256" key="6">
    <source>
        <dbReference type="ARBA" id="ARBA00022989"/>
    </source>
</evidence>
<sequence>MMTNDLKTPPEATVQLPDHPIATATAAATTKVAAETETGTMTGPLVSITSARKFSRNYDAMHIVSRFVSLSASLISVAVMTTAKEKSSISVYGFDLSLNSKWSYSGSFQYLVGISAIVAVHSLVQLVMTSSRTLRKASIFSSRNHAWIIFASDQVLAYAMVSAGSAATGVTNLNRTGIKHPTLPNFCKPLHSFCDRVGVSIAFAFFNCFLLAVSAVLDVLWLANNI</sequence>
<dbReference type="GO" id="GO:0005886">
    <property type="term" value="C:plasma membrane"/>
    <property type="evidence" value="ECO:0007669"/>
    <property type="project" value="UniProtKB-SubCell"/>
</dbReference>